<dbReference type="RefSeq" id="WP_068171071.1">
    <property type="nucleotide sequence ID" value="NZ_BAQB01000003.1"/>
</dbReference>
<reference evidence="3" key="1">
    <citation type="submission" date="2013-04" db="EMBL/GenBank/DDBJ databases">
        <title>The genome sequencing project of 58 acetic acid bacteria.</title>
        <authorList>
            <person name="Okamoto-Kainuma A."/>
            <person name="Ishikawa M."/>
            <person name="Umino S."/>
            <person name="Koizumi Y."/>
            <person name="Shiwa Y."/>
            <person name="Yoshikawa H."/>
            <person name="Matsutani M."/>
            <person name="Matsushita K."/>
        </authorList>
    </citation>
    <scope>NUCLEOTIDE SEQUENCE</scope>
    <source>
        <strain evidence="3">NBRC 106556</strain>
    </source>
</reference>
<sequence length="397" mass="43071">MTEHPKKNTSPLAKGSPCSSLLIPSEVTDSTSHKSHSAPSSSTQPDIDWAEQTSRLADLGREKGAQLNNIATHIYQQGSTAAQGAQKTLSNPEKRREFLERYGKTFKIGAAAILAIGVIAYWGVSHEASRIADQKIHSFLVQNGLSSRLQYASVSASPWGHVTLHDVTILTPTHDKVGISRLSITHADIGSTLPANIQIAASGIECSLTTATSCPIIAPRDRASLLALGYTSLTGDMSASYHLHNGHFSLETHGELKHGFSWNFNASFSGVPDDVLETVPTLINMQAPLQVMRFFNQMQNAELSNITINIDTSDITKRLKAVPDTPLPITDTSNTPDTPLGRWEQNGGRLNIKSNMDSGIPLIRTIFGVPTPNPEFQELFESPNQFFQAIHADISTD</sequence>
<proteinExistence type="predicted"/>
<organism evidence="3 4">
    <name type="scientific">Neokomagataea tanensis NBRC 106556</name>
    <dbReference type="NCBI Taxonomy" id="1223519"/>
    <lineage>
        <taxon>Bacteria</taxon>
        <taxon>Pseudomonadati</taxon>
        <taxon>Pseudomonadota</taxon>
        <taxon>Alphaproteobacteria</taxon>
        <taxon>Acetobacterales</taxon>
        <taxon>Acetobacteraceae</taxon>
        <taxon>Neokomagataea</taxon>
    </lineage>
</organism>
<feature type="region of interest" description="Disordered" evidence="1">
    <location>
        <begin position="1"/>
        <end position="49"/>
    </location>
</feature>
<gene>
    <name evidence="3" type="ORF">AA106556_0304</name>
</gene>
<keyword evidence="2" id="KW-0812">Transmembrane</keyword>
<keyword evidence="4" id="KW-1185">Reference proteome</keyword>
<evidence type="ECO:0000256" key="1">
    <source>
        <dbReference type="SAM" id="MobiDB-lite"/>
    </source>
</evidence>
<evidence type="ECO:0000313" key="4">
    <source>
        <dbReference type="Proteomes" id="UP001062443"/>
    </source>
</evidence>
<evidence type="ECO:0000313" key="3">
    <source>
        <dbReference type="EMBL" id="GBR44077.1"/>
    </source>
</evidence>
<protein>
    <recommendedName>
        <fullName evidence="5">DUF4179 domain-containing protein</fullName>
    </recommendedName>
</protein>
<dbReference type="EMBL" id="BAQB01000003">
    <property type="protein sequence ID" value="GBR44077.1"/>
    <property type="molecule type" value="Genomic_DNA"/>
</dbReference>
<accession>A0ABQ0QGN7</accession>
<evidence type="ECO:0008006" key="5">
    <source>
        <dbReference type="Google" id="ProtNLM"/>
    </source>
</evidence>
<evidence type="ECO:0000256" key="2">
    <source>
        <dbReference type="SAM" id="Phobius"/>
    </source>
</evidence>
<comment type="caution">
    <text evidence="3">The sequence shown here is derived from an EMBL/GenBank/DDBJ whole genome shotgun (WGS) entry which is preliminary data.</text>
</comment>
<keyword evidence="2" id="KW-1133">Transmembrane helix</keyword>
<name>A0ABQ0QGN7_9PROT</name>
<feature type="transmembrane region" description="Helical" evidence="2">
    <location>
        <begin position="105"/>
        <end position="124"/>
    </location>
</feature>
<dbReference type="Proteomes" id="UP001062443">
    <property type="component" value="Unassembled WGS sequence"/>
</dbReference>
<keyword evidence="2" id="KW-0472">Membrane</keyword>